<gene>
    <name evidence="1" type="ORF">MSTO_24570</name>
</gene>
<dbReference type="Proteomes" id="UP000467130">
    <property type="component" value="Chromosome"/>
</dbReference>
<protein>
    <submittedName>
        <fullName evidence="1">Uncharacterized protein</fullName>
    </submittedName>
</protein>
<proteinExistence type="predicted"/>
<evidence type="ECO:0000313" key="1">
    <source>
        <dbReference type="EMBL" id="BBY22252.1"/>
    </source>
</evidence>
<evidence type="ECO:0000313" key="2">
    <source>
        <dbReference type="Proteomes" id="UP000467130"/>
    </source>
</evidence>
<accession>A0A7I7Q839</accession>
<sequence>MISERIGHPNVGFFPQTYAHVLRKDDRDAAERAAAFLIGNGRHPTDEYDS</sequence>
<dbReference type="EMBL" id="AP022587">
    <property type="protein sequence ID" value="BBY22252.1"/>
    <property type="molecule type" value="Genomic_DNA"/>
</dbReference>
<name>A0A7I7Q839_9MYCO</name>
<dbReference type="KEGG" id="msto:MSTO_24570"/>
<organism evidence="1 2">
    <name type="scientific">Mycobacterium stomatepiae</name>
    <dbReference type="NCBI Taxonomy" id="470076"/>
    <lineage>
        <taxon>Bacteria</taxon>
        <taxon>Bacillati</taxon>
        <taxon>Actinomycetota</taxon>
        <taxon>Actinomycetes</taxon>
        <taxon>Mycobacteriales</taxon>
        <taxon>Mycobacteriaceae</taxon>
        <taxon>Mycobacterium</taxon>
        <taxon>Mycobacterium simiae complex</taxon>
    </lineage>
</organism>
<keyword evidence="2" id="KW-1185">Reference proteome</keyword>
<dbReference type="AlphaFoldDB" id="A0A7I7Q839"/>
<reference evidence="1 2" key="1">
    <citation type="journal article" date="2019" name="Emerg. Microbes Infect.">
        <title>Comprehensive subspecies identification of 175 nontuberculous mycobacteria species based on 7547 genomic profiles.</title>
        <authorList>
            <person name="Matsumoto Y."/>
            <person name="Kinjo T."/>
            <person name="Motooka D."/>
            <person name="Nabeya D."/>
            <person name="Jung N."/>
            <person name="Uechi K."/>
            <person name="Horii T."/>
            <person name="Iida T."/>
            <person name="Fujita J."/>
            <person name="Nakamura S."/>
        </authorList>
    </citation>
    <scope>NUCLEOTIDE SEQUENCE [LARGE SCALE GENOMIC DNA]</scope>
    <source>
        <strain evidence="1 2">JCM 17783</strain>
    </source>
</reference>